<feature type="region of interest" description="Disordered" evidence="1">
    <location>
        <begin position="513"/>
        <end position="535"/>
    </location>
</feature>
<keyword evidence="3" id="KW-0808">Transferase</keyword>
<dbReference type="AlphaFoldDB" id="A0A225URL6"/>
<evidence type="ECO:0000313" key="4">
    <source>
        <dbReference type="Proteomes" id="UP000198211"/>
    </source>
</evidence>
<dbReference type="SUPFAM" id="SSF56672">
    <property type="entry name" value="DNA/RNA polymerases"/>
    <property type="match status" value="1"/>
</dbReference>
<comment type="caution">
    <text evidence="3">The sequence shown here is derived from an EMBL/GenBank/DDBJ whole genome shotgun (WGS) entry which is preliminary data.</text>
</comment>
<dbReference type="Proteomes" id="UP000198211">
    <property type="component" value="Unassembled WGS sequence"/>
</dbReference>
<protein>
    <submittedName>
        <fullName evidence="3">Reverse transcriptase</fullName>
    </submittedName>
</protein>
<dbReference type="Pfam" id="PF00078">
    <property type="entry name" value="RVT_1"/>
    <property type="match status" value="1"/>
</dbReference>
<evidence type="ECO:0000256" key="1">
    <source>
        <dbReference type="SAM" id="MobiDB-lite"/>
    </source>
</evidence>
<dbReference type="EMBL" id="NBNE01012751">
    <property type="protein sequence ID" value="OWY95578.1"/>
    <property type="molecule type" value="Genomic_DNA"/>
</dbReference>
<keyword evidence="3" id="KW-0548">Nucleotidyltransferase</keyword>
<proteinExistence type="predicted"/>
<reference evidence="4" key="1">
    <citation type="submission" date="2017-03" db="EMBL/GenBank/DDBJ databases">
        <title>Phytopthora megakarya and P. palmivora, two closely related causual agents of cacao black pod achieved similar genome size and gene model numbers by different mechanisms.</title>
        <authorList>
            <person name="Ali S."/>
            <person name="Shao J."/>
            <person name="Larry D.J."/>
            <person name="Kronmiller B."/>
            <person name="Shen D."/>
            <person name="Strem M.D."/>
            <person name="Melnick R.L."/>
            <person name="Guiltinan M.J."/>
            <person name="Tyler B.M."/>
            <person name="Meinhardt L.W."/>
            <person name="Bailey B.A."/>
        </authorList>
    </citation>
    <scope>NUCLEOTIDE SEQUENCE [LARGE SCALE GENOMIC DNA]</scope>
    <source>
        <strain evidence="4">zdho120</strain>
    </source>
</reference>
<keyword evidence="4" id="KW-1185">Reference proteome</keyword>
<name>A0A225URL6_9STRA</name>
<dbReference type="GO" id="GO:0003964">
    <property type="term" value="F:RNA-directed DNA polymerase activity"/>
    <property type="evidence" value="ECO:0007669"/>
    <property type="project" value="UniProtKB-KW"/>
</dbReference>
<dbReference type="STRING" id="4795.A0A225URL6"/>
<dbReference type="InterPro" id="IPR043502">
    <property type="entry name" value="DNA/RNA_pol_sf"/>
</dbReference>
<feature type="region of interest" description="Disordered" evidence="1">
    <location>
        <begin position="1"/>
        <end position="33"/>
    </location>
</feature>
<dbReference type="CDD" id="cd01647">
    <property type="entry name" value="RT_LTR"/>
    <property type="match status" value="1"/>
</dbReference>
<dbReference type="Gene3D" id="3.10.10.10">
    <property type="entry name" value="HIV Type 1 Reverse Transcriptase, subunit A, domain 1"/>
    <property type="match status" value="1"/>
</dbReference>
<evidence type="ECO:0000259" key="2">
    <source>
        <dbReference type="Pfam" id="PF00078"/>
    </source>
</evidence>
<dbReference type="InterPro" id="IPR000477">
    <property type="entry name" value="RT_dom"/>
</dbReference>
<dbReference type="OrthoDB" id="120919at2759"/>
<organism evidence="3 4">
    <name type="scientific">Phytophthora megakarya</name>
    <dbReference type="NCBI Taxonomy" id="4795"/>
    <lineage>
        <taxon>Eukaryota</taxon>
        <taxon>Sar</taxon>
        <taxon>Stramenopiles</taxon>
        <taxon>Oomycota</taxon>
        <taxon>Peronosporomycetes</taxon>
        <taxon>Peronosporales</taxon>
        <taxon>Peronosporaceae</taxon>
        <taxon>Phytophthora</taxon>
    </lineage>
</organism>
<sequence length="593" mass="66378">MPAAVPDPEEPSSPAARNGPLNPEAQVSSEDEPVARPTVFQELALPDPGSMDAQVALALSFVMVAMAGESLDADPAVYYHQGSDFVLLDMLKNQLAYLPDLSDLRPEANIEDAIVGEPGESDPEEGERLRSILRKHRMIFWEKGTRFLPQPEASTPADLLSKVYELLKRLLETGLIEYSNSEWASAIVLVMKKNSTEVRLCIDYRLVNQLIKLMNYPLPLIDELMSNFAATMWFMTLDMASGPMTARAQLISAFICPLGHFQWKRMPFGLKNAPLIYQQLLDNCLWGFVRLPPDEERLVDLEVLEFLGISPEDSVAQESQGTEPQGGRTSTDTVFHQNWVAPKQMEPVLSRSSYIDDSIYGAPSWDDLCKTLNGLLYRLWYWNISVSPPKSEFGVKKCKYLGHDISSDGIRTSPNLAEKVLNLPFPKTQKGVQSFLGSLNYYAKFIEDLPVLAATLYEISDEQLRSGQDLEKPKHAFKILKGRLVSTPLLQHPDPGRQYVIILHANPLGNQCGSGARPRRHHTTRADGCSKTPNSGTTPPLALLRVLNTCHTMITSCFKKKIRVYTRYSVLVWLFKSKTVDGRCLKWAVNLSP</sequence>
<accession>A0A225URL6</accession>
<dbReference type="Gene3D" id="3.30.70.270">
    <property type="match status" value="3"/>
</dbReference>
<dbReference type="PANTHER" id="PTHR33064">
    <property type="entry name" value="POL PROTEIN"/>
    <property type="match status" value="1"/>
</dbReference>
<gene>
    <name evidence="3" type="ORF">PHMEG_00034381</name>
</gene>
<dbReference type="InterPro" id="IPR051320">
    <property type="entry name" value="Viral_Replic_Matur_Polypro"/>
</dbReference>
<evidence type="ECO:0000313" key="3">
    <source>
        <dbReference type="EMBL" id="OWY95578.1"/>
    </source>
</evidence>
<dbReference type="InterPro" id="IPR043128">
    <property type="entry name" value="Rev_trsase/Diguanyl_cyclase"/>
</dbReference>
<feature type="domain" description="Reverse transcriptase" evidence="2">
    <location>
        <begin position="192"/>
        <end position="284"/>
    </location>
</feature>
<dbReference type="PANTHER" id="PTHR33064:SF37">
    <property type="entry name" value="RIBONUCLEASE H"/>
    <property type="match status" value="1"/>
</dbReference>
<keyword evidence="3" id="KW-0695">RNA-directed DNA polymerase</keyword>